<dbReference type="Proteomes" id="UP000327085">
    <property type="component" value="Chromosome 4"/>
</dbReference>
<name>A0A5E4G072_PRUDU</name>
<accession>A0A5E4G072</accession>
<evidence type="ECO:0000256" key="1">
    <source>
        <dbReference type="SAM" id="MobiDB-lite"/>
    </source>
</evidence>
<feature type="compositionally biased region" description="Basic and acidic residues" evidence="1">
    <location>
        <begin position="190"/>
        <end position="204"/>
    </location>
</feature>
<reference evidence="3" key="1">
    <citation type="journal article" date="2020" name="Plant J.">
        <title>Transposons played a major role in the diversification between the closely related almond and peach genomes: results from the almond genome sequence.</title>
        <authorList>
            <person name="Alioto T."/>
            <person name="Alexiou K.G."/>
            <person name="Bardil A."/>
            <person name="Barteri F."/>
            <person name="Castanera R."/>
            <person name="Cruz F."/>
            <person name="Dhingra A."/>
            <person name="Duval H."/>
            <person name="Fernandez I Marti A."/>
            <person name="Frias L."/>
            <person name="Galan B."/>
            <person name="Garcia J.L."/>
            <person name="Howad W."/>
            <person name="Gomez-Garrido J."/>
            <person name="Gut M."/>
            <person name="Julca I."/>
            <person name="Morata J."/>
            <person name="Puigdomenech P."/>
            <person name="Ribeca P."/>
            <person name="Rubio Cabetas M.J."/>
            <person name="Vlasova A."/>
            <person name="Wirthensohn M."/>
            <person name="Garcia-Mas J."/>
            <person name="Gabaldon T."/>
            <person name="Casacuberta J.M."/>
            <person name="Arus P."/>
        </authorList>
    </citation>
    <scope>NUCLEOTIDE SEQUENCE [LARGE SCALE GENOMIC DNA]</scope>
    <source>
        <strain evidence="3">cv. Texas</strain>
    </source>
</reference>
<feature type="compositionally biased region" description="Polar residues" evidence="1">
    <location>
        <begin position="177"/>
        <end position="189"/>
    </location>
</feature>
<protein>
    <submittedName>
        <fullName evidence="2">PREDICTED: LOC109948556 isoform X2</fullName>
    </submittedName>
</protein>
<dbReference type="InParanoid" id="A0A5E4G072"/>
<sequence length="204" mass="22914">MDGKQHNALQPFDEAWFDVANSCGKEFELPNISTPINPQWSDNENLVFLEDQQPDILVNNYELVMTSSSCSGNVVDSFPPLKMVPAITNYVPTVDMQKGSYPPVNDEEIRSFITDSPAFLRNVSLGRWNQVAYVLVMTNIYQGSDGDINHFPNHLQSVRHSTGITSNVYQPCRSKQKPASQSQIESSNALERRVNSRKNVEPGH</sequence>
<dbReference type="Gramene" id="VVA32988">
    <property type="protein sequence ID" value="VVA32988"/>
    <property type="gene ID" value="Prudul26B032331"/>
</dbReference>
<proteinExistence type="predicted"/>
<dbReference type="AlphaFoldDB" id="A0A5E4G072"/>
<evidence type="ECO:0000313" key="3">
    <source>
        <dbReference type="Proteomes" id="UP000327085"/>
    </source>
</evidence>
<evidence type="ECO:0000313" key="2">
    <source>
        <dbReference type="EMBL" id="VVA32988.1"/>
    </source>
</evidence>
<gene>
    <name evidence="2" type="ORF">ALMOND_2B032331</name>
</gene>
<feature type="region of interest" description="Disordered" evidence="1">
    <location>
        <begin position="169"/>
        <end position="204"/>
    </location>
</feature>
<dbReference type="EMBL" id="CABIKO010000270">
    <property type="protein sequence ID" value="VVA32988.1"/>
    <property type="molecule type" value="Genomic_DNA"/>
</dbReference>
<organism evidence="2 3">
    <name type="scientific">Prunus dulcis</name>
    <name type="common">Almond</name>
    <name type="synonym">Amygdalus dulcis</name>
    <dbReference type="NCBI Taxonomy" id="3755"/>
    <lineage>
        <taxon>Eukaryota</taxon>
        <taxon>Viridiplantae</taxon>
        <taxon>Streptophyta</taxon>
        <taxon>Embryophyta</taxon>
        <taxon>Tracheophyta</taxon>
        <taxon>Spermatophyta</taxon>
        <taxon>Magnoliopsida</taxon>
        <taxon>eudicotyledons</taxon>
        <taxon>Gunneridae</taxon>
        <taxon>Pentapetalae</taxon>
        <taxon>rosids</taxon>
        <taxon>fabids</taxon>
        <taxon>Rosales</taxon>
        <taxon>Rosaceae</taxon>
        <taxon>Amygdaloideae</taxon>
        <taxon>Amygdaleae</taxon>
        <taxon>Prunus</taxon>
    </lineage>
</organism>